<evidence type="ECO:0000256" key="4">
    <source>
        <dbReference type="ARBA" id="ARBA00022490"/>
    </source>
</evidence>
<dbReference type="PANTHER" id="PTHR33540">
    <property type="entry name" value="TRNA THREONYLCARBAMOYLADENOSINE BIOSYNTHESIS PROTEIN TSAE"/>
    <property type="match status" value="1"/>
</dbReference>
<name>A0A926UW84_9CYAN</name>
<comment type="caution">
    <text evidence="11">The sequence shown here is derived from an EMBL/GenBank/DDBJ whole genome shotgun (WGS) entry which is preliminary data.</text>
</comment>
<accession>A0A926UW84</accession>
<evidence type="ECO:0000256" key="7">
    <source>
        <dbReference type="ARBA" id="ARBA00022741"/>
    </source>
</evidence>
<dbReference type="AlphaFoldDB" id="A0A926UW84"/>
<keyword evidence="7" id="KW-0547">Nucleotide-binding</keyword>
<evidence type="ECO:0000313" key="12">
    <source>
        <dbReference type="Proteomes" id="UP000631421"/>
    </source>
</evidence>
<protein>
    <recommendedName>
        <fullName evidence="3">tRNA threonylcarbamoyladenosine biosynthesis protein TsaE</fullName>
    </recommendedName>
    <alternativeName>
        <fullName evidence="10">t(6)A37 threonylcarbamoyladenosine biosynthesis protein TsaE</fullName>
    </alternativeName>
</protein>
<dbReference type="GO" id="GO:0046872">
    <property type="term" value="F:metal ion binding"/>
    <property type="evidence" value="ECO:0007669"/>
    <property type="project" value="UniProtKB-KW"/>
</dbReference>
<evidence type="ECO:0000256" key="9">
    <source>
        <dbReference type="ARBA" id="ARBA00022842"/>
    </source>
</evidence>
<evidence type="ECO:0000256" key="6">
    <source>
        <dbReference type="ARBA" id="ARBA00022723"/>
    </source>
</evidence>
<comment type="subcellular location">
    <subcellularLocation>
        <location evidence="1">Cytoplasm</location>
    </subcellularLocation>
</comment>
<dbReference type="Gene3D" id="3.40.50.300">
    <property type="entry name" value="P-loop containing nucleotide triphosphate hydrolases"/>
    <property type="match status" value="1"/>
</dbReference>
<reference evidence="11" key="2">
    <citation type="submission" date="2020-08" db="EMBL/GenBank/DDBJ databases">
        <authorList>
            <person name="Chen M."/>
            <person name="Teng W."/>
            <person name="Zhao L."/>
            <person name="Hu C."/>
            <person name="Zhou Y."/>
            <person name="Han B."/>
            <person name="Song L."/>
            <person name="Shu W."/>
        </authorList>
    </citation>
    <scope>NUCLEOTIDE SEQUENCE</scope>
    <source>
        <strain evidence="11">FACHB-1277</strain>
    </source>
</reference>
<dbReference type="PANTHER" id="PTHR33540:SF2">
    <property type="entry name" value="TRNA THREONYLCARBAMOYLADENOSINE BIOSYNTHESIS PROTEIN TSAE"/>
    <property type="match status" value="1"/>
</dbReference>
<dbReference type="GO" id="GO:0002949">
    <property type="term" value="P:tRNA threonylcarbamoyladenosine modification"/>
    <property type="evidence" value="ECO:0007669"/>
    <property type="project" value="InterPro"/>
</dbReference>
<evidence type="ECO:0000256" key="8">
    <source>
        <dbReference type="ARBA" id="ARBA00022840"/>
    </source>
</evidence>
<evidence type="ECO:0000256" key="1">
    <source>
        <dbReference type="ARBA" id="ARBA00004496"/>
    </source>
</evidence>
<keyword evidence="4" id="KW-0963">Cytoplasm</keyword>
<keyword evidence="8" id="KW-0067">ATP-binding</keyword>
<keyword evidence="12" id="KW-1185">Reference proteome</keyword>
<proteinExistence type="inferred from homology"/>
<evidence type="ECO:0000256" key="2">
    <source>
        <dbReference type="ARBA" id="ARBA00007599"/>
    </source>
</evidence>
<dbReference type="GO" id="GO:0005737">
    <property type="term" value="C:cytoplasm"/>
    <property type="evidence" value="ECO:0007669"/>
    <property type="project" value="UniProtKB-SubCell"/>
</dbReference>
<organism evidence="11 12">
    <name type="scientific">Pseudanabaena cinerea FACHB-1277</name>
    <dbReference type="NCBI Taxonomy" id="2949581"/>
    <lineage>
        <taxon>Bacteria</taxon>
        <taxon>Bacillati</taxon>
        <taxon>Cyanobacteriota</taxon>
        <taxon>Cyanophyceae</taxon>
        <taxon>Pseudanabaenales</taxon>
        <taxon>Pseudanabaenaceae</taxon>
        <taxon>Pseudanabaena</taxon>
        <taxon>Pseudanabaena cinerea</taxon>
    </lineage>
</organism>
<reference evidence="11" key="1">
    <citation type="journal article" date="2015" name="ISME J.">
        <title>Draft Genome Sequence of Streptomyces incarnatus NRRL8089, which Produces the Nucleoside Antibiotic Sinefungin.</title>
        <authorList>
            <person name="Oshima K."/>
            <person name="Hattori M."/>
            <person name="Shimizu H."/>
            <person name="Fukuda K."/>
            <person name="Nemoto M."/>
            <person name="Inagaki K."/>
            <person name="Tamura T."/>
        </authorList>
    </citation>
    <scope>NUCLEOTIDE SEQUENCE</scope>
    <source>
        <strain evidence="11">FACHB-1277</strain>
    </source>
</reference>
<evidence type="ECO:0000256" key="10">
    <source>
        <dbReference type="ARBA" id="ARBA00032441"/>
    </source>
</evidence>
<dbReference type="RefSeq" id="WP_190352611.1">
    <property type="nucleotide sequence ID" value="NZ_JACJPY010000088.1"/>
</dbReference>
<sequence>MPNAVKISFCANNLKATQNIAAELAQLVTQGMILLLNGDLGSGKTTFMQAFGRSLGINSTITSPTFTLIDEYTEGRLPLYHIDLYRLEPSQTSGLHLEEYWRGVDFPVGIVAIEWASRLLKKPNEYLEINLSTPKSNDQSRNIELTAIGSAYILVLQQLQVKIPRITHQYSQ</sequence>
<evidence type="ECO:0000256" key="5">
    <source>
        <dbReference type="ARBA" id="ARBA00022694"/>
    </source>
</evidence>
<dbReference type="NCBIfam" id="TIGR00150">
    <property type="entry name" value="T6A_YjeE"/>
    <property type="match status" value="1"/>
</dbReference>
<comment type="similarity">
    <text evidence="2">Belongs to the TsaE family.</text>
</comment>
<dbReference type="Proteomes" id="UP000631421">
    <property type="component" value="Unassembled WGS sequence"/>
</dbReference>
<gene>
    <name evidence="11" type="primary">tsaE</name>
    <name evidence="11" type="ORF">H6F44_19075</name>
</gene>
<keyword evidence="5" id="KW-0819">tRNA processing</keyword>
<dbReference type="Pfam" id="PF02367">
    <property type="entry name" value="TsaE"/>
    <property type="match status" value="1"/>
</dbReference>
<dbReference type="EMBL" id="JACJPY010000088">
    <property type="protein sequence ID" value="MBD2152204.1"/>
    <property type="molecule type" value="Genomic_DNA"/>
</dbReference>
<dbReference type="SUPFAM" id="SSF52540">
    <property type="entry name" value="P-loop containing nucleoside triphosphate hydrolases"/>
    <property type="match status" value="1"/>
</dbReference>
<dbReference type="InterPro" id="IPR003442">
    <property type="entry name" value="T6A_TsaE"/>
</dbReference>
<keyword evidence="9" id="KW-0460">Magnesium</keyword>
<evidence type="ECO:0000313" key="11">
    <source>
        <dbReference type="EMBL" id="MBD2152204.1"/>
    </source>
</evidence>
<dbReference type="InterPro" id="IPR027417">
    <property type="entry name" value="P-loop_NTPase"/>
</dbReference>
<dbReference type="GO" id="GO:0005524">
    <property type="term" value="F:ATP binding"/>
    <property type="evidence" value="ECO:0007669"/>
    <property type="project" value="UniProtKB-KW"/>
</dbReference>
<keyword evidence="6" id="KW-0479">Metal-binding</keyword>
<evidence type="ECO:0000256" key="3">
    <source>
        <dbReference type="ARBA" id="ARBA00019010"/>
    </source>
</evidence>